<evidence type="ECO:0000256" key="1">
    <source>
        <dbReference type="ARBA" id="ARBA00004651"/>
    </source>
</evidence>
<feature type="transmembrane region" description="Helical" evidence="10">
    <location>
        <begin position="292"/>
        <end position="310"/>
    </location>
</feature>
<dbReference type="GO" id="GO:0005549">
    <property type="term" value="F:odorant binding"/>
    <property type="evidence" value="ECO:0007669"/>
    <property type="project" value="InterPro"/>
</dbReference>
<evidence type="ECO:0000256" key="9">
    <source>
        <dbReference type="ARBA" id="ARBA00023224"/>
    </source>
</evidence>
<feature type="transmembrane region" description="Helical" evidence="10">
    <location>
        <begin position="190"/>
        <end position="214"/>
    </location>
</feature>
<comment type="caution">
    <text evidence="11">The sequence shown here is derived from an EMBL/GenBank/DDBJ whole genome shotgun (WGS) entry which is preliminary data.</text>
</comment>
<dbReference type="AlphaFoldDB" id="A0A8S3W7K9"/>
<keyword evidence="5 10" id="KW-0552">Olfaction</keyword>
<evidence type="ECO:0000256" key="3">
    <source>
        <dbReference type="ARBA" id="ARBA00022606"/>
    </source>
</evidence>
<name>A0A8S3W7K9_PARAO</name>
<keyword evidence="6 10" id="KW-1133">Transmembrane helix</keyword>
<dbReference type="GO" id="GO:0004984">
    <property type="term" value="F:olfactory receptor activity"/>
    <property type="evidence" value="ECO:0007669"/>
    <property type="project" value="InterPro"/>
</dbReference>
<keyword evidence="2" id="KW-1003">Cell membrane</keyword>
<dbReference type="OrthoDB" id="7550533at2759"/>
<comment type="subcellular location">
    <subcellularLocation>
        <location evidence="1 10">Cell membrane</location>
        <topology evidence="1 10">Multi-pass membrane protein</topology>
    </subcellularLocation>
</comment>
<evidence type="ECO:0000313" key="12">
    <source>
        <dbReference type="Proteomes" id="UP000691718"/>
    </source>
</evidence>
<feature type="transmembrane region" description="Helical" evidence="10">
    <location>
        <begin position="12"/>
        <end position="31"/>
    </location>
</feature>
<dbReference type="InterPro" id="IPR004117">
    <property type="entry name" value="7tm6_olfct_rcpt"/>
</dbReference>
<evidence type="ECO:0000256" key="5">
    <source>
        <dbReference type="ARBA" id="ARBA00022725"/>
    </source>
</evidence>
<feature type="transmembrane region" description="Helical" evidence="10">
    <location>
        <begin position="144"/>
        <end position="164"/>
    </location>
</feature>
<dbReference type="GO" id="GO:0005886">
    <property type="term" value="C:plasma membrane"/>
    <property type="evidence" value="ECO:0007669"/>
    <property type="project" value="UniProtKB-SubCell"/>
</dbReference>
<evidence type="ECO:0000256" key="6">
    <source>
        <dbReference type="ARBA" id="ARBA00022989"/>
    </source>
</evidence>
<keyword evidence="9 10" id="KW-0807">Transducer</keyword>
<evidence type="ECO:0000256" key="10">
    <source>
        <dbReference type="RuleBase" id="RU351113"/>
    </source>
</evidence>
<proteinExistence type="inferred from homology"/>
<keyword evidence="3 10" id="KW-0716">Sensory transduction</keyword>
<keyword evidence="12" id="KW-1185">Reference proteome</keyword>
<protein>
    <recommendedName>
        <fullName evidence="10">Odorant receptor</fullName>
    </recommendedName>
</protein>
<evidence type="ECO:0000256" key="7">
    <source>
        <dbReference type="ARBA" id="ARBA00023136"/>
    </source>
</evidence>
<dbReference type="EMBL" id="CAJQZP010000191">
    <property type="protein sequence ID" value="CAG4944458.1"/>
    <property type="molecule type" value="Genomic_DNA"/>
</dbReference>
<sequence length="412" mass="47108">MWKLAEKFGLKYSDLPTMLWNISFFLRVLSVNIDKREKNRIPIFFYVLTVVGASSYSYVYIISMMWFVFVRCPQTGDLLAAVIVFSLGIGSVIGIIKFIYALIYINSIRDLNEGYLMCDSQVTQGSRFHTNLTKYLRVVKKRAMTFWIVIISNGVAYVTKPMILPGKHLAEELFIFYGLEPMHESPNYEIAMALTTFAVLFAVYTTANITAFFITVSGYNEAQMLALSEELLLLWNDAETFYQETQNQMYNPEDIVSNVKSKFVNQFIKDRLKDIAKRHAVNINLLRRLDNIYRGAVAIEFLILIVAMIAELLGGLENTYLEIPFTILQVFMDCVIGQRLLDASNVFESAVYACNWENFDKSNMKTVFVIFQISQKPFTLSAGGVAILDFACFMSVLKSIYSAYMTLLTVMH</sequence>
<evidence type="ECO:0000256" key="8">
    <source>
        <dbReference type="ARBA" id="ARBA00023170"/>
    </source>
</evidence>
<keyword evidence="8 10" id="KW-0675">Receptor</keyword>
<gene>
    <name evidence="11" type="ORF">PAPOLLO_LOCUS2862</name>
</gene>
<comment type="similarity">
    <text evidence="10">Belongs to the insect chemoreceptor superfamily. Heteromeric odorant receptor channel (TC 1.A.69) family.</text>
</comment>
<dbReference type="PANTHER" id="PTHR21137">
    <property type="entry name" value="ODORANT RECEPTOR"/>
    <property type="match status" value="1"/>
</dbReference>
<feature type="transmembrane region" description="Helical" evidence="10">
    <location>
        <begin position="43"/>
        <end position="66"/>
    </location>
</feature>
<feature type="transmembrane region" description="Helical" evidence="10">
    <location>
        <begin position="378"/>
        <end position="397"/>
    </location>
</feature>
<reference evidence="11" key="1">
    <citation type="submission" date="2021-04" db="EMBL/GenBank/DDBJ databases">
        <authorList>
            <person name="Tunstrom K."/>
        </authorList>
    </citation>
    <scope>NUCLEOTIDE SEQUENCE</scope>
</reference>
<accession>A0A8S3W7K9</accession>
<evidence type="ECO:0000256" key="2">
    <source>
        <dbReference type="ARBA" id="ARBA00022475"/>
    </source>
</evidence>
<dbReference type="PANTHER" id="PTHR21137:SF35">
    <property type="entry name" value="ODORANT RECEPTOR 19A-RELATED"/>
    <property type="match status" value="1"/>
</dbReference>
<keyword evidence="4 10" id="KW-0812">Transmembrane</keyword>
<dbReference type="GO" id="GO:0007165">
    <property type="term" value="P:signal transduction"/>
    <property type="evidence" value="ECO:0007669"/>
    <property type="project" value="UniProtKB-KW"/>
</dbReference>
<organism evidence="11 12">
    <name type="scientific">Parnassius apollo</name>
    <name type="common">Apollo butterfly</name>
    <name type="synonym">Papilio apollo</name>
    <dbReference type="NCBI Taxonomy" id="110799"/>
    <lineage>
        <taxon>Eukaryota</taxon>
        <taxon>Metazoa</taxon>
        <taxon>Ecdysozoa</taxon>
        <taxon>Arthropoda</taxon>
        <taxon>Hexapoda</taxon>
        <taxon>Insecta</taxon>
        <taxon>Pterygota</taxon>
        <taxon>Neoptera</taxon>
        <taxon>Endopterygota</taxon>
        <taxon>Lepidoptera</taxon>
        <taxon>Glossata</taxon>
        <taxon>Ditrysia</taxon>
        <taxon>Papilionoidea</taxon>
        <taxon>Papilionidae</taxon>
        <taxon>Parnassiinae</taxon>
        <taxon>Parnassini</taxon>
        <taxon>Parnassius</taxon>
        <taxon>Parnassius</taxon>
    </lineage>
</organism>
<evidence type="ECO:0000256" key="4">
    <source>
        <dbReference type="ARBA" id="ARBA00022692"/>
    </source>
</evidence>
<dbReference type="Proteomes" id="UP000691718">
    <property type="component" value="Unassembled WGS sequence"/>
</dbReference>
<dbReference type="Pfam" id="PF02949">
    <property type="entry name" value="7tm_6"/>
    <property type="match status" value="1"/>
</dbReference>
<evidence type="ECO:0000313" key="11">
    <source>
        <dbReference type="EMBL" id="CAG4944458.1"/>
    </source>
</evidence>
<feature type="transmembrane region" description="Helical" evidence="10">
    <location>
        <begin position="78"/>
        <end position="103"/>
    </location>
</feature>
<keyword evidence="7 10" id="KW-0472">Membrane</keyword>